<evidence type="ECO:0000313" key="6">
    <source>
        <dbReference type="Proteomes" id="UP000244855"/>
    </source>
</evidence>
<dbReference type="Pfam" id="PF24883">
    <property type="entry name" value="NPHP3_N"/>
    <property type="match status" value="1"/>
</dbReference>
<dbReference type="PANTHER" id="PTHR10039">
    <property type="entry name" value="AMELOGENIN"/>
    <property type="match status" value="1"/>
</dbReference>
<dbReference type="SUPFAM" id="SSF52540">
    <property type="entry name" value="P-loop containing nucleoside triphosphate hydrolases"/>
    <property type="match status" value="1"/>
</dbReference>
<feature type="repeat" description="ANK" evidence="2">
    <location>
        <begin position="896"/>
        <end position="914"/>
    </location>
</feature>
<keyword evidence="6" id="KW-1185">Reference proteome</keyword>
<feature type="non-terminal residue" evidence="5">
    <location>
        <position position="914"/>
    </location>
</feature>
<dbReference type="GO" id="GO:0003824">
    <property type="term" value="F:catalytic activity"/>
    <property type="evidence" value="ECO:0007669"/>
    <property type="project" value="InterPro"/>
</dbReference>
<keyword evidence="2" id="KW-0040">ANK repeat</keyword>
<evidence type="ECO:0000256" key="2">
    <source>
        <dbReference type="PROSITE-ProRule" id="PRU00023"/>
    </source>
</evidence>
<gene>
    <name evidence="5" type="ORF">DM02DRAFT_500703</name>
</gene>
<dbReference type="Proteomes" id="UP000244855">
    <property type="component" value="Unassembled WGS sequence"/>
</dbReference>
<evidence type="ECO:0000259" key="4">
    <source>
        <dbReference type="Pfam" id="PF24883"/>
    </source>
</evidence>
<dbReference type="InterPro" id="IPR056884">
    <property type="entry name" value="NPHP3-like_N"/>
</dbReference>
<dbReference type="Gene3D" id="1.25.40.20">
    <property type="entry name" value="Ankyrin repeat-containing domain"/>
    <property type="match status" value="1"/>
</dbReference>
<dbReference type="STRING" id="97972.A0A2V1CXA6"/>
<organism evidence="5 6">
    <name type="scientific">Periconia macrospinosa</name>
    <dbReference type="NCBI Taxonomy" id="97972"/>
    <lineage>
        <taxon>Eukaryota</taxon>
        <taxon>Fungi</taxon>
        <taxon>Dikarya</taxon>
        <taxon>Ascomycota</taxon>
        <taxon>Pezizomycotina</taxon>
        <taxon>Dothideomycetes</taxon>
        <taxon>Pleosporomycetidae</taxon>
        <taxon>Pleosporales</taxon>
        <taxon>Massarineae</taxon>
        <taxon>Periconiaceae</taxon>
        <taxon>Periconia</taxon>
    </lineage>
</organism>
<dbReference type="OrthoDB" id="195446at2759"/>
<dbReference type="Pfam" id="PF12796">
    <property type="entry name" value="Ank_2"/>
    <property type="match status" value="1"/>
</dbReference>
<dbReference type="InterPro" id="IPR002110">
    <property type="entry name" value="Ankyrin_rpt"/>
</dbReference>
<feature type="domain" description="GPI inositol-deacylase winged helix" evidence="3">
    <location>
        <begin position="603"/>
        <end position="681"/>
    </location>
</feature>
<dbReference type="InterPro" id="IPR036770">
    <property type="entry name" value="Ankyrin_rpt-contain_sf"/>
</dbReference>
<dbReference type="InterPro" id="IPR027417">
    <property type="entry name" value="P-loop_NTPase"/>
</dbReference>
<proteinExistence type="predicted"/>
<name>A0A2V1CXA6_9PLEO</name>
<dbReference type="GO" id="GO:0009116">
    <property type="term" value="P:nucleoside metabolic process"/>
    <property type="evidence" value="ECO:0007669"/>
    <property type="project" value="InterPro"/>
</dbReference>
<evidence type="ECO:0000256" key="1">
    <source>
        <dbReference type="ARBA" id="ARBA00022737"/>
    </source>
</evidence>
<dbReference type="SMART" id="SM00248">
    <property type="entry name" value="ANK"/>
    <property type="match status" value="3"/>
</dbReference>
<dbReference type="SUPFAM" id="SSF48403">
    <property type="entry name" value="Ankyrin repeat"/>
    <property type="match status" value="1"/>
</dbReference>
<evidence type="ECO:0000313" key="5">
    <source>
        <dbReference type="EMBL" id="PVH90366.1"/>
    </source>
</evidence>
<dbReference type="SUPFAM" id="SSF53167">
    <property type="entry name" value="Purine and uridine phosphorylases"/>
    <property type="match status" value="1"/>
</dbReference>
<dbReference type="InterPro" id="IPR035994">
    <property type="entry name" value="Nucleoside_phosphorylase_sf"/>
</dbReference>
<dbReference type="PANTHER" id="PTHR10039:SF15">
    <property type="entry name" value="NACHT DOMAIN-CONTAINING PROTEIN"/>
    <property type="match status" value="1"/>
</dbReference>
<dbReference type="AlphaFoldDB" id="A0A2V1CXA6"/>
<protein>
    <submittedName>
        <fullName evidence="5">Uncharacterized protein</fullName>
    </submittedName>
</protein>
<dbReference type="Gene3D" id="3.40.50.300">
    <property type="entry name" value="P-loop containing nucleotide triphosphate hydrolases"/>
    <property type="match status" value="1"/>
</dbReference>
<dbReference type="PROSITE" id="PS50088">
    <property type="entry name" value="ANK_REPEAT"/>
    <property type="match status" value="3"/>
</dbReference>
<dbReference type="PROSITE" id="PS50297">
    <property type="entry name" value="ANK_REP_REGION"/>
    <property type="match status" value="3"/>
</dbReference>
<sequence length="914" mass="101883">PEHDTNAYFLGEIGEHKIVMACLPAGRMGVGAAAVVADNMRRTFKSIRFGFLVGIGGGVPYQGRDIRLGDVVVSVPNGSYGGVVQYDFGKMEAGGTVKHRGQLNSPPEKLLSYVALLQNLLGRLKNPKNYVHDFLEELEGYSAEYGYPAIDDKLYQWTCLHQSDVGPCDDCDVNQLVPRQPRKNVDPVVHLGIIASGNMVIGSGMERDRINKEYRNSIFCFEMEAAGLMNNFPCLVIRGISDYADSHKNDHWRNRAIAAASAYTKALIRLIPPAEVCALPEVAQVMAAVCSDFSLEQEHKARSDILDWLTPVDYGPQQSDYIRKRQTGTGQWLLDSEKFQTWLKTNKQTLFCPGIPGAGKTILTSIVIDYLGTKFQKGSNTGIAYLYCNFRRQHEQKPEDLLGSLLKQFIQEQSSIPESVKVLYDRHKDKRTRPSLDEISRALHSITAVFSRVFIIVDALDECQATDGYRIRFLSDLFSLQAKSGANIFTTSRFIPEITEKFKGSIALEIVASDEDVRRYLGGHMSRLPGFVGRNEELKEEIKTEIVKAVDGMFLLAQLHLDSLVGKRSPKAVRAALKGLPTGFKAYDHAYEEAMKRIEGQVANAEELAKQVLSWITCAKRLLNIAELRHALAVEIGEPDLDEENLPEVEDMVSVCAGLVTVDEESHIIRLVHYTTQEYFERTQKKWFPNAETYITTTCVNYLSFSTFESGFCRTDKDFEERLQSNQLYNYAARNWGYHGRQTLTLSSRVINFLESEAKVEASSQAMMVDKRYSSHSNYSQEVPRHMTGLHLAAYFGLEEEANTLLAGGHRPDLTDSYGRTPLSYAAGNGHEAVVKLLLATDKVDPDSKGTRGIRSYDGLTLLSLAAQNGHEAIVKLLLATDKVDPDSKAVGKYNKGQTPLSLAAQRGHEAIVK</sequence>
<dbReference type="EMBL" id="KZ806383">
    <property type="protein sequence ID" value="PVH90366.1"/>
    <property type="molecule type" value="Genomic_DNA"/>
</dbReference>
<reference evidence="5 6" key="1">
    <citation type="journal article" date="2018" name="Sci. Rep.">
        <title>Comparative genomics provides insights into the lifestyle and reveals functional heterogeneity of dark septate endophytic fungi.</title>
        <authorList>
            <person name="Knapp D.G."/>
            <person name="Nemeth J.B."/>
            <person name="Barry K."/>
            <person name="Hainaut M."/>
            <person name="Henrissat B."/>
            <person name="Johnson J."/>
            <person name="Kuo A."/>
            <person name="Lim J.H.P."/>
            <person name="Lipzen A."/>
            <person name="Nolan M."/>
            <person name="Ohm R.A."/>
            <person name="Tamas L."/>
            <person name="Grigoriev I.V."/>
            <person name="Spatafora J.W."/>
            <person name="Nagy L.G."/>
            <person name="Kovacs G.M."/>
        </authorList>
    </citation>
    <scope>NUCLEOTIDE SEQUENCE [LARGE SCALE GENOMIC DNA]</scope>
    <source>
        <strain evidence="5 6">DSE2036</strain>
    </source>
</reference>
<dbReference type="InterPro" id="IPR054471">
    <property type="entry name" value="GPIID_WHD"/>
</dbReference>
<dbReference type="Gene3D" id="3.40.50.1580">
    <property type="entry name" value="Nucleoside phosphorylase domain"/>
    <property type="match status" value="1"/>
</dbReference>
<keyword evidence="1" id="KW-0677">Repeat</keyword>
<feature type="repeat" description="ANK" evidence="2">
    <location>
        <begin position="858"/>
        <end position="879"/>
    </location>
</feature>
<feature type="repeat" description="ANK" evidence="2">
    <location>
        <begin position="818"/>
        <end position="839"/>
    </location>
</feature>
<evidence type="ECO:0000259" key="3">
    <source>
        <dbReference type="Pfam" id="PF22939"/>
    </source>
</evidence>
<dbReference type="Pfam" id="PF22939">
    <property type="entry name" value="WHD_GPIID"/>
    <property type="match status" value="1"/>
</dbReference>
<feature type="domain" description="Nephrocystin 3-like N-terminal" evidence="4">
    <location>
        <begin position="328"/>
        <end position="493"/>
    </location>
</feature>
<accession>A0A2V1CXA6</accession>
<feature type="non-terminal residue" evidence="5">
    <location>
        <position position="1"/>
    </location>
</feature>